<accession>A0AAV2TJF5</accession>
<keyword evidence="7" id="KW-0496">Mitochondrion</keyword>
<dbReference type="Pfam" id="PF00198">
    <property type="entry name" value="2-oxoacid_dh"/>
    <property type="match status" value="1"/>
</dbReference>
<dbReference type="Gene3D" id="3.30.559.10">
    <property type="entry name" value="Chloramphenicol acetyltransferase-like domain"/>
    <property type="match status" value="1"/>
</dbReference>
<dbReference type="Gene3D" id="4.10.320.10">
    <property type="entry name" value="E3-binding domain"/>
    <property type="match status" value="1"/>
</dbReference>
<evidence type="ECO:0000259" key="13">
    <source>
        <dbReference type="PROSITE" id="PS51826"/>
    </source>
</evidence>
<comment type="catalytic activity">
    <reaction evidence="9">
        <text>N(6)-[(R)-dihydrolipoyl]-L-lysyl-[protein] + 2-methylpropanoyl-CoA = N(6)-[(R)-S(8)-2-methylpropanoyldihydrolipoyl]-L-lysyl-[protein] + CoA</text>
        <dbReference type="Rhea" id="RHEA:18865"/>
        <dbReference type="Rhea" id="RHEA-COMP:10475"/>
        <dbReference type="Rhea" id="RHEA-COMP:10497"/>
        <dbReference type="ChEBI" id="CHEBI:57287"/>
        <dbReference type="ChEBI" id="CHEBI:57338"/>
        <dbReference type="ChEBI" id="CHEBI:83100"/>
        <dbReference type="ChEBI" id="CHEBI:83142"/>
        <dbReference type="EC" id="2.3.1.168"/>
    </reaction>
    <physiologicalReaction direction="left-to-right" evidence="9">
        <dbReference type="Rhea" id="RHEA:18866"/>
    </physiologicalReaction>
</comment>
<evidence type="ECO:0000256" key="7">
    <source>
        <dbReference type="ARBA" id="ARBA00023128"/>
    </source>
</evidence>
<organism evidence="14 15">
    <name type="scientific">Calicophoron daubneyi</name>
    <name type="common">Rumen fluke</name>
    <name type="synonym">Paramphistomum daubneyi</name>
    <dbReference type="NCBI Taxonomy" id="300641"/>
    <lineage>
        <taxon>Eukaryota</taxon>
        <taxon>Metazoa</taxon>
        <taxon>Spiralia</taxon>
        <taxon>Lophotrochozoa</taxon>
        <taxon>Platyhelminthes</taxon>
        <taxon>Trematoda</taxon>
        <taxon>Digenea</taxon>
        <taxon>Plagiorchiida</taxon>
        <taxon>Pronocephalata</taxon>
        <taxon>Paramphistomoidea</taxon>
        <taxon>Paramphistomidae</taxon>
        <taxon>Calicophoron</taxon>
    </lineage>
</organism>
<dbReference type="PANTHER" id="PTHR43178:SF5">
    <property type="entry name" value="LIPOAMIDE ACYLTRANSFERASE COMPONENT OF BRANCHED-CHAIN ALPHA-KETO ACID DEHYDROGENASE COMPLEX, MITOCHONDRIAL"/>
    <property type="match status" value="1"/>
</dbReference>
<dbReference type="InterPro" id="IPR003016">
    <property type="entry name" value="2-oxoA_DH_lipoyl-BS"/>
</dbReference>
<keyword evidence="6" id="KW-0809">Transit peptide</keyword>
<dbReference type="GO" id="GO:0043754">
    <property type="term" value="F:dihydrolipoamide branched chain acyltransferase activity"/>
    <property type="evidence" value="ECO:0007669"/>
    <property type="project" value="UniProtKB-EC"/>
</dbReference>
<keyword evidence="4 10" id="KW-0808">Transferase</keyword>
<dbReference type="InterPro" id="IPR050743">
    <property type="entry name" value="2-oxoacid_DH_E2_comp"/>
</dbReference>
<protein>
    <recommendedName>
        <fullName evidence="10">Dihydrolipoamide acetyltransferase component of pyruvate dehydrogenase complex</fullName>
        <ecNumber evidence="10">2.3.1.-</ecNumber>
    </recommendedName>
</protein>
<proteinExistence type="inferred from homology"/>
<evidence type="ECO:0000256" key="2">
    <source>
        <dbReference type="ARBA" id="ARBA00004305"/>
    </source>
</evidence>
<feature type="region of interest" description="Disordered" evidence="11">
    <location>
        <begin position="140"/>
        <end position="198"/>
    </location>
</feature>
<comment type="subcellular location">
    <subcellularLocation>
        <location evidence="2">Mitochondrion matrix</location>
    </subcellularLocation>
</comment>
<evidence type="ECO:0000256" key="5">
    <source>
        <dbReference type="ARBA" id="ARBA00022823"/>
    </source>
</evidence>
<dbReference type="InterPro" id="IPR004167">
    <property type="entry name" value="PSBD"/>
</dbReference>
<reference evidence="14" key="1">
    <citation type="submission" date="2024-06" db="EMBL/GenBank/DDBJ databases">
        <authorList>
            <person name="Liu X."/>
            <person name="Lenzi L."/>
            <person name="Haldenby T S."/>
            <person name="Uol C."/>
        </authorList>
    </citation>
    <scope>NUCLEOTIDE SEQUENCE</scope>
</reference>
<evidence type="ECO:0000256" key="1">
    <source>
        <dbReference type="ARBA" id="ARBA00001938"/>
    </source>
</evidence>
<feature type="domain" description="Lipoyl-binding" evidence="12">
    <location>
        <begin position="62"/>
        <end position="137"/>
    </location>
</feature>
<dbReference type="SUPFAM" id="SSF52777">
    <property type="entry name" value="CoA-dependent acyltransferases"/>
    <property type="match status" value="1"/>
</dbReference>
<evidence type="ECO:0000256" key="10">
    <source>
        <dbReference type="RuleBase" id="RU003423"/>
    </source>
</evidence>
<sequence length="493" mass="53400">MPVLPMGLNSVLARVRFASQALSACGWSSRCSSSFYHGKSPQLISCNLNRRELHASKSLFGVVPFKLSDIGEGIKEVVIKEWYVKVGDSVHQFDPICEVQSDKATVTITSRYDGSIKSLHFKTDDTCCVGQPLVDIEVSGEGGAEETGEGSVASAATEAPATAPSAAPAESPRDESAKEASAATQPAGEHGKVLAAPSVRRIAMENKVNLADVRGTGRDGRILKEDILNYLNSKVPVMEAEAARGVAAAEPRQKVLVVGEDKTVPLNWIQKVMCKTMTKSNEIPRFIASDELDVTKLVELRARIKESVQKQYGVKLTYMPFLLKAISLCLQKYPILNALTDEKCENITYKAAHNIGIAMDTPQGLLVPNIKSVDQLSIIEIAEELARLQKLGADGKLGPQDLKGGTMTLSSIGNIGCTYASPLISPPEVLIGAIGKIQRVPRFDEHDNVRAAHILNVSWAADHRVIDGATVARFTTLWKQYLEEPSTLVLQMK</sequence>
<dbReference type="SUPFAM" id="SSF47005">
    <property type="entry name" value="Peripheral subunit-binding domain of 2-oxo acid dehydrogenase complex"/>
    <property type="match status" value="1"/>
</dbReference>
<dbReference type="FunFam" id="3.30.559.10:FF:000027">
    <property type="entry name" value="Dihydrolipoamide acetyltransferase component of pyruvate dehydrogenase complex"/>
    <property type="match status" value="1"/>
</dbReference>
<dbReference type="EMBL" id="CAXLJL010000334">
    <property type="protein sequence ID" value="CAL5136578.1"/>
    <property type="molecule type" value="Genomic_DNA"/>
</dbReference>
<dbReference type="Pfam" id="PF00364">
    <property type="entry name" value="Biotin_lipoyl"/>
    <property type="match status" value="1"/>
</dbReference>
<dbReference type="PANTHER" id="PTHR43178">
    <property type="entry name" value="DIHYDROLIPOAMIDE ACETYLTRANSFERASE COMPONENT OF PYRUVATE DEHYDROGENASE COMPLEX"/>
    <property type="match status" value="1"/>
</dbReference>
<dbReference type="AlphaFoldDB" id="A0AAV2TJF5"/>
<evidence type="ECO:0000313" key="14">
    <source>
        <dbReference type="EMBL" id="CAL5136578.1"/>
    </source>
</evidence>
<evidence type="ECO:0000256" key="8">
    <source>
        <dbReference type="ARBA" id="ARBA00023315"/>
    </source>
</evidence>
<dbReference type="PROSITE" id="PS00189">
    <property type="entry name" value="LIPOYL"/>
    <property type="match status" value="1"/>
</dbReference>
<dbReference type="SUPFAM" id="SSF51230">
    <property type="entry name" value="Single hybrid motif"/>
    <property type="match status" value="1"/>
</dbReference>
<dbReference type="FunFam" id="4.10.320.10:FF:000002">
    <property type="entry name" value="Dihydrolipoamide acetyltransferase component of pyruvate dehydrogenase complex"/>
    <property type="match status" value="1"/>
</dbReference>
<dbReference type="EC" id="2.3.1.-" evidence="10"/>
<dbReference type="Pfam" id="PF02817">
    <property type="entry name" value="E3_binding"/>
    <property type="match status" value="1"/>
</dbReference>
<evidence type="ECO:0000256" key="4">
    <source>
        <dbReference type="ARBA" id="ARBA00022679"/>
    </source>
</evidence>
<evidence type="ECO:0000313" key="15">
    <source>
        <dbReference type="Proteomes" id="UP001497525"/>
    </source>
</evidence>
<dbReference type="InterPro" id="IPR036625">
    <property type="entry name" value="E3-bd_dom_sf"/>
</dbReference>
<evidence type="ECO:0000259" key="12">
    <source>
        <dbReference type="PROSITE" id="PS50968"/>
    </source>
</evidence>
<dbReference type="InterPro" id="IPR001078">
    <property type="entry name" value="2-oxoacid_DH_actylTfrase"/>
</dbReference>
<evidence type="ECO:0000256" key="6">
    <source>
        <dbReference type="ARBA" id="ARBA00022946"/>
    </source>
</evidence>
<comment type="caution">
    <text evidence="14">The sequence shown here is derived from an EMBL/GenBank/DDBJ whole genome shotgun (WGS) entry which is preliminary data.</text>
</comment>
<dbReference type="Gene3D" id="2.40.50.100">
    <property type="match status" value="1"/>
</dbReference>
<keyword evidence="8 10" id="KW-0012">Acyltransferase</keyword>
<dbReference type="InterPro" id="IPR000089">
    <property type="entry name" value="Biotin_lipoyl"/>
</dbReference>
<dbReference type="PROSITE" id="PS51826">
    <property type="entry name" value="PSBD"/>
    <property type="match status" value="1"/>
</dbReference>
<comment type="similarity">
    <text evidence="3 10">Belongs to the 2-oxoacid dehydrogenase family.</text>
</comment>
<gene>
    <name evidence="14" type="ORF">CDAUBV1_LOCUS10710</name>
</gene>
<keyword evidence="5 10" id="KW-0450">Lipoyl</keyword>
<name>A0AAV2TJF5_CALDB</name>
<dbReference type="Proteomes" id="UP001497525">
    <property type="component" value="Unassembled WGS sequence"/>
</dbReference>
<dbReference type="InterPro" id="IPR011053">
    <property type="entry name" value="Single_hybrid_motif"/>
</dbReference>
<dbReference type="GO" id="GO:0031405">
    <property type="term" value="F:lipoic acid binding"/>
    <property type="evidence" value="ECO:0007669"/>
    <property type="project" value="TreeGrafter"/>
</dbReference>
<dbReference type="CDD" id="cd06849">
    <property type="entry name" value="lipoyl_domain"/>
    <property type="match status" value="1"/>
</dbReference>
<dbReference type="FunFam" id="2.40.50.100:FF:000013">
    <property type="entry name" value="Dihydrolipoamide acetyltransferase component of pyruvate dehydrogenase complex"/>
    <property type="match status" value="1"/>
</dbReference>
<dbReference type="PROSITE" id="PS50968">
    <property type="entry name" value="BIOTINYL_LIPOYL"/>
    <property type="match status" value="1"/>
</dbReference>
<evidence type="ECO:0000256" key="11">
    <source>
        <dbReference type="SAM" id="MobiDB-lite"/>
    </source>
</evidence>
<evidence type="ECO:0000256" key="9">
    <source>
        <dbReference type="ARBA" id="ARBA00051775"/>
    </source>
</evidence>
<feature type="compositionally biased region" description="Low complexity" evidence="11">
    <location>
        <begin position="149"/>
        <end position="170"/>
    </location>
</feature>
<dbReference type="InterPro" id="IPR023213">
    <property type="entry name" value="CAT-like_dom_sf"/>
</dbReference>
<dbReference type="GO" id="GO:0005759">
    <property type="term" value="C:mitochondrial matrix"/>
    <property type="evidence" value="ECO:0007669"/>
    <property type="project" value="UniProtKB-SubCell"/>
</dbReference>
<feature type="domain" description="Peripheral subunit-binding (PSBD)" evidence="13">
    <location>
        <begin position="194"/>
        <end position="231"/>
    </location>
</feature>
<dbReference type="GO" id="GO:0005829">
    <property type="term" value="C:cytosol"/>
    <property type="evidence" value="ECO:0007669"/>
    <property type="project" value="UniProtKB-ARBA"/>
</dbReference>
<comment type="cofactor">
    <cofactor evidence="1 10">
        <name>(R)-lipoate</name>
        <dbReference type="ChEBI" id="CHEBI:83088"/>
    </cofactor>
</comment>
<evidence type="ECO:0000256" key="3">
    <source>
        <dbReference type="ARBA" id="ARBA00007317"/>
    </source>
</evidence>
<dbReference type="GO" id="GO:0016407">
    <property type="term" value="F:acetyltransferase activity"/>
    <property type="evidence" value="ECO:0007669"/>
    <property type="project" value="TreeGrafter"/>
</dbReference>